<dbReference type="InterPro" id="IPR006195">
    <property type="entry name" value="aa-tRNA-synth_II"/>
</dbReference>
<accession>A0ABS7DF04</accession>
<feature type="binding site" evidence="12">
    <location>
        <position position="293"/>
    </location>
    <ligand>
        <name>L-serine</name>
        <dbReference type="ChEBI" id="CHEBI:33384"/>
    </ligand>
</feature>
<evidence type="ECO:0000256" key="12">
    <source>
        <dbReference type="HAMAP-Rule" id="MF_00176"/>
    </source>
</evidence>
<dbReference type="InterPro" id="IPR033729">
    <property type="entry name" value="SerRS_core"/>
</dbReference>
<dbReference type="Pfam" id="PF02403">
    <property type="entry name" value="Seryl_tRNA_N"/>
    <property type="match status" value="1"/>
</dbReference>
<dbReference type="InterPro" id="IPR010978">
    <property type="entry name" value="tRNA-bd_arm"/>
</dbReference>
<keyword evidence="15" id="KW-1185">Reference proteome</keyword>
<dbReference type="InterPro" id="IPR042103">
    <property type="entry name" value="SerRS_1_N_sf"/>
</dbReference>
<dbReference type="RefSeq" id="WP_219937038.1">
    <property type="nucleotide sequence ID" value="NZ_JAGFNY010000006.1"/>
</dbReference>
<dbReference type="Gene3D" id="3.30.930.10">
    <property type="entry name" value="Bira Bifunctional Protein, Domain 2"/>
    <property type="match status" value="1"/>
</dbReference>
<comment type="similarity">
    <text evidence="3 12">Belongs to the class-II aminoacyl-tRNA synthetase family. Type-1 seryl-tRNA synthetase subfamily.</text>
</comment>
<comment type="subunit">
    <text evidence="12">Homodimer. The tRNA molecule binds across the dimer.</text>
</comment>
<evidence type="ECO:0000259" key="13">
    <source>
        <dbReference type="PROSITE" id="PS50862"/>
    </source>
</evidence>
<dbReference type="InterPro" id="IPR002317">
    <property type="entry name" value="Ser-tRNA-ligase_type_1"/>
</dbReference>
<dbReference type="SUPFAM" id="SSF55681">
    <property type="entry name" value="Class II aaRS and biotin synthetases"/>
    <property type="match status" value="1"/>
</dbReference>
<evidence type="ECO:0000256" key="8">
    <source>
        <dbReference type="ARBA" id="ARBA00022917"/>
    </source>
</evidence>
<sequence>MLDSRYLRADIEEAAQRLAKRKFTLDVAKLTELETLRKDSMTRTQDLQAQRNSLSKSIGQAIKAGQDVEPIKAQVAEISKELEQVKAKQDEVLKQINDIALRIPNLPDDSCPLGEDETFNVEVRKWGTPKQFDFEVKDHVALGEGLGLLDFDTARKVSGARFSFMKGAICKLHRALVQLMLDLHQDQGYTEVYTPYLVNMDSLYGTGQMPKFAEDLFHTTLDGTCDGDGINHHFCLIPTAEVPLTNMVRDEIIPEQDLPIKVTAHTPCFRSEAGSAGRDTRGLIRMHQFDKVEMVQIVKPEDSWQALEQLTNDAEAVLQALELPYHVVALSTGDMGFSSAKTYDLEVWLPAQNCYREISSCSNCVDFQARRMQARLRRKDGKVELVHTLNGSGLAVGRTLVAVMENYQNADGSITVPKVLRKYMNGLEVISKETV</sequence>
<gene>
    <name evidence="12 14" type="primary">serS</name>
    <name evidence="14" type="ORF">J5V48_03180</name>
</gene>
<evidence type="ECO:0000256" key="5">
    <source>
        <dbReference type="ARBA" id="ARBA00022598"/>
    </source>
</evidence>
<comment type="pathway">
    <text evidence="2 12">Aminoacyl-tRNA biosynthesis; selenocysteinyl-tRNA(Sec) biosynthesis; L-seryl-tRNA(Sec) from L-serine and tRNA(Sec): step 1/1.</text>
</comment>
<dbReference type="SUPFAM" id="SSF46589">
    <property type="entry name" value="tRNA-binding arm"/>
    <property type="match status" value="1"/>
</dbReference>
<keyword evidence="9 12" id="KW-0030">Aminoacyl-tRNA synthetase</keyword>
<evidence type="ECO:0000256" key="10">
    <source>
        <dbReference type="ARBA" id="ARBA00047929"/>
    </source>
</evidence>
<dbReference type="PRINTS" id="PR00981">
    <property type="entry name" value="TRNASYNTHSER"/>
</dbReference>
<keyword evidence="4 12" id="KW-0963">Cytoplasm</keyword>
<evidence type="ECO:0000256" key="11">
    <source>
        <dbReference type="ARBA" id="ARBA00048823"/>
    </source>
</evidence>
<feature type="binding site" evidence="12">
    <location>
        <position position="392"/>
    </location>
    <ligand>
        <name>L-serine</name>
        <dbReference type="ChEBI" id="CHEBI:33384"/>
    </ligand>
</feature>
<comment type="caution">
    <text evidence="14">The sequence shown here is derived from an EMBL/GenBank/DDBJ whole genome shotgun (WGS) entry which is preliminary data.</text>
</comment>
<keyword evidence="7 12" id="KW-0067">ATP-binding</keyword>
<dbReference type="InterPro" id="IPR015866">
    <property type="entry name" value="Ser-tRNA-synth_1_N"/>
</dbReference>
<evidence type="ECO:0000256" key="9">
    <source>
        <dbReference type="ARBA" id="ARBA00023146"/>
    </source>
</evidence>
<keyword evidence="5 12" id="KW-0436">Ligase</keyword>
<dbReference type="CDD" id="cd00770">
    <property type="entry name" value="SerRS_core"/>
    <property type="match status" value="1"/>
</dbReference>
<evidence type="ECO:0000313" key="14">
    <source>
        <dbReference type="EMBL" id="MBW7569891.1"/>
    </source>
</evidence>
<dbReference type="GO" id="GO:0004828">
    <property type="term" value="F:serine-tRNA ligase activity"/>
    <property type="evidence" value="ECO:0007669"/>
    <property type="project" value="UniProtKB-EC"/>
</dbReference>
<comment type="caution">
    <text evidence="12">Lacks conserved residue(s) required for the propagation of feature annotation.</text>
</comment>
<dbReference type="Proteomes" id="UP000731465">
    <property type="component" value="Unassembled WGS sequence"/>
</dbReference>
<evidence type="ECO:0000256" key="6">
    <source>
        <dbReference type="ARBA" id="ARBA00022741"/>
    </source>
</evidence>
<feature type="binding site" evidence="12">
    <location>
        <begin position="270"/>
        <end position="272"/>
    </location>
    <ligand>
        <name>ATP</name>
        <dbReference type="ChEBI" id="CHEBI:30616"/>
    </ligand>
</feature>
<comment type="subcellular location">
    <subcellularLocation>
        <location evidence="1 12">Cytoplasm</location>
    </subcellularLocation>
</comment>
<feature type="binding site" evidence="12">
    <location>
        <begin position="357"/>
        <end position="360"/>
    </location>
    <ligand>
        <name>ATP</name>
        <dbReference type="ChEBI" id="CHEBI:30616"/>
    </ligand>
</feature>
<reference evidence="14 15" key="1">
    <citation type="submission" date="2021-03" db="EMBL/GenBank/DDBJ databases">
        <title>Succinivibrio sp. nov. isolated from feces of cow.</title>
        <authorList>
            <person name="Choi J.-Y."/>
        </authorList>
    </citation>
    <scope>NUCLEOTIDE SEQUENCE [LARGE SCALE GENOMIC DNA]</scope>
    <source>
        <strain evidence="14 15">AGMB01872</strain>
    </source>
</reference>
<dbReference type="InterPro" id="IPR002314">
    <property type="entry name" value="aa-tRNA-synt_IIb"/>
</dbReference>
<comment type="catalytic activity">
    <reaction evidence="10 12">
        <text>tRNA(Sec) + L-serine + ATP = L-seryl-tRNA(Sec) + AMP + diphosphate + H(+)</text>
        <dbReference type="Rhea" id="RHEA:42580"/>
        <dbReference type="Rhea" id="RHEA-COMP:9742"/>
        <dbReference type="Rhea" id="RHEA-COMP:10128"/>
        <dbReference type="ChEBI" id="CHEBI:15378"/>
        <dbReference type="ChEBI" id="CHEBI:30616"/>
        <dbReference type="ChEBI" id="CHEBI:33019"/>
        <dbReference type="ChEBI" id="CHEBI:33384"/>
        <dbReference type="ChEBI" id="CHEBI:78442"/>
        <dbReference type="ChEBI" id="CHEBI:78533"/>
        <dbReference type="ChEBI" id="CHEBI:456215"/>
        <dbReference type="EC" id="6.1.1.11"/>
    </reaction>
</comment>
<dbReference type="HAMAP" id="MF_00176">
    <property type="entry name" value="Ser_tRNA_synth_type1"/>
    <property type="match status" value="1"/>
</dbReference>
<comment type="catalytic activity">
    <reaction evidence="11 12">
        <text>tRNA(Ser) + L-serine + ATP = L-seryl-tRNA(Ser) + AMP + diphosphate + H(+)</text>
        <dbReference type="Rhea" id="RHEA:12292"/>
        <dbReference type="Rhea" id="RHEA-COMP:9669"/>
        <dbReference type="Rhea" id="RHEA-COMP:9703"/>
        <dbReference type="ChEBI" id="CHEBI:15378"/>
        <dbReference type="ChEBI" id="CHEBI:30616"/>
        <dbReference type="ChEBI" id="CHEBI:33019"/>
        <dbReference type="ChEBI" id="CHEBI:33384"/>
        <dbReference type="ChEBI" id="CHEBI:78442"/>
        <dbReference type="ChEBI" id="CHEBI:78533"/>
        <dbReference type="ChEBI" id="CHEBI:456215"/>
        <dbReference type="EC" id="6.1.1.11"/>
    </reaction>
</comment>
<protein>
    <recommendedName>
        <fullName evidence="12">Serine--tRNA ligase</fullName>
        <ecNumber evidence="12">6.1.1.11</ecNumber>
    </recommendedName>
    <alternativeName>
        <fullName evidence="12">Seryl-tRNA synthetase</fullName>
        <shortName evidence="12">SerRS</shortName>
    </alternativeName>
    <alternativeName>
        <fullName evidence="12">Seryl-tRNA(Ser/Sec) synthetase</fullName>
    </alternativeName>
</protein>
<dbReference type="Gene3D" id="1.10.287.40">
    <property type="entry name" value="Serine-tRNA synthetase, tRNA binding domain"/>
    <property type="match status" value="1"/>
</dbReference>
<name>A0ABS7DF04_9GAMM</name>
<evidence type="ECO:0000256" key="3">
    <source>
        <dbReference type="ARBA" id="ARBA00010728"/>
    </source>
</evidence>
<dbReference type="NCBIfam" id="TIGR00414">
    <property type="entry name" value="serS"/>
    <property type="match status" value="1"/>
</dbReference>
<dbReference type="PIRSF" id="PIRSF001529">
    <property type="entry name" value="Ser-tRNA-synth_IIa"/>
    <property type="match status" value="1"/>
</dbReference>
<dbReference type="PROSITE" id="PS50862">
    <property type="entry name" value="AA_TRNA_LIGASE_II"/>
    <property type="match status" value="1"/>
</dbReference>
<feature type="domain" description="Aminoacyl-transfer RNA synthetases class-II family profile" evidence="13">
    <location>
        <begin position="171"/>
        <end position="417"/>
    </location>
</feature>
<dbReference type="PANTHER" id="PTHR43697:SF1">
    <property type="entry name" value="SERINE--TRNA LIGASE"/>
    <property type="match status" value="1"/>
</dbReference>
<evidence type="ECO:0000256" key="1">
    <source>
        <dbReference type="ARBA" id="ARBA00004496"/>
    </source>
</evidence>
<evidence type="ECO:0000256" key="4">
    <source>
        <dbReference type="ARBA" id="ARBA00022490"/>
    </source>
</evidence>
<evidence type="ECO:0000256" key="7">
    <source>
        <dbReference type="ARBA" id="ARBA00022840"/>
    </source>
</evidence>
<organism evidence="14 15">
    <name type="scientific">Succinivibrio faecicola</name>
    <dbReference type="NCBI Taxonomy" id="2820300"/>
    <lineage>
        <taxon>Bacteria</taxon>
        <taxon>Pseudomonadati</taxon>
        <taxon>Pseudomonadota</taxon>
        <taxon>Gammaproteobacteria</taxon>
        <taxon>Aeromonadales</taxon>
        <taxon>Succinivibrionaceae</taxon>
        <taxon>Succinivibrio</taxon>
    </lineage>
</organism>
<comment type="function">
    <text evidence="12">Catalyzes the attachment of serine to tRNA(Ser). Is also able to aminoacylate tRNA(Sec) with serine, to form the misacylated tRNA L-seryl-tRNA(Sec), which will be further converted into selenocysteinyl-tRNA(Sec).</text>
</comment>
<evidence type="ECO:0000313" key="15">
    <source>
        <dbReference type="Proteomes" id="UP000731465"/>
    </source>
</evidence>
<feature type="binding site" evidence="12">
    <location>
        <begin position="239"/>
        <end position="241"/>
    </location>
    <ligand>
        <name>L-serine</name>
        <dbReference type="ChEBI" id="CHEBI:33384"/>
    </ligand>
</feature>
<dbReference type="EC" id="6.1.1.11" evidence="12"/>
<dbReference type="PANTHER" id="PTHR43697">
    <property type="entry name" value="SERYL-TRNA SYNTHETASE"/>
    <property type="match status" value="1"/>
</dbReference>
<keyword evidence="6 12" id="KW-0547">Nucleotide-binding</keyword>
<dbReference type="EMBL" id="JAGFNY010000006">
    <property type="protein sequence ID" value="MBW7569891.1"/>
    <property type="molecule type" value="Genomic_DNA"/>
</dbReference>
<evidence type="ECO:0000256" key="2">
    <source>
        <dbReference type="ARBA" id="ARBA00005045"/>
    </source>
</evidence>
<dbReference type="Pfam" id="PF00587">
    <property type="entry name" value="tRNA-synt_2b"/>
    <property type="match status" value="1"/>
</dbReference>
<comment type="domain">
    <text evidence="12">Consists of two distinct domains, a catalytic core and a N-terminal extension that is involved in tRNA binding.</text>
</comment>
<proteinExistence type="inferred from homology"/>
<keyword evidence="8 12" id="KW-0648">Protein biosynthesis</keyword>
<dbReference type="InterPro" id="IPR045864">
    <property type="entry name" value="aa-tRNA-synth_II/BPL/LPL"/>
</dbReference>